<reference evidence="2" key="1">
    <citation type="journal article" date="2017" name="Front. Plant Sci.">
        <title>Climate Clever Clovers: New Paradigm to Reduce the Environmental Footprint of Ruminants by Breeding Low Methanogenic Forages Utilizing Haplotype Variation.</title>
        <authorList>
            <person name="Kaur P."/>
            <person name="Appels R."/>
            <person name="Bayer P.E."/>
            <person name="Keeble-Gagnere G."/>
            <person name="Wang J."/>
            <person name="Hirakawa H."/>
            <person name="Shirasawa K."/>
            <person name="Vercoe P."/>
            <person name="Stefanova K."/>
            <person name="Durmic Z."/>
            <person name="Nichols P."/>
            <person name="Revell C."/>
            <person name="Isobe S.N."/>
            <person name="Edwards D."/>
            <person name="Erskine W."/>
        </authorList>
    </citation>
    <scope>NUCLEOTIDE SEQUENCE [LARGE SCALE GENOMIC DNA]</scope>
    <source>
        <strain evidence="2">cv. Daliak</strain>
    </source>
</reference>
<sequence length="29" mass="3376">WLIWFGILIGRFRRGDTSICPKNKNSPLS</sequence>
<evidence type="ECO:0000313" key="1">
    <source>
        <dbReference type="EMBL" id="GAU24044.1"/>
    </source>
</evidence>
<gene>
    <name evidence="1" type="ORF">TSUD_388380</name>
</gene>
<accession>A0A2Z6LWH8</accession>
<evidence type="ECO:0000313" key="2">
    <source>
        <dbReference type="Proteomes" id="UP000242715"/>
    </source>
</evidence>
<dbReference type="Proteomes" id="UP000242715">
    <property type="component" value="Unassembled WGS sequence"/>
</dbReference>
<proteinExistence type="predicted"/>
<keyword evidence="2" id="KW-1185">Reference proteome</keyword>
<feature type="non-terminal residue" evidence="1">
    <location>
        <position position="1"/>
    </location>
</feature>
<dbReference type="AlphaFoldDB" id="A0A2Z6LWH8"/>
<organism evidence="1 2">
    <name type="scientific">Trifolium subterraneum</name>
    <name type="common">Subterranean clover</name>
    <dbReference type="NCBI Taxonomy" id="3900"/>
    <lineage>
        <taxon>Eukaryota</taxon>
        <taxon>Viridiplantae</taxon>
        <taxon>Streptophyta</taxon>
        <taxon>Embryophyta</taxon>
        <taxon>Tracheophyta</taxon>
        <taxon>Spermatophyta</taxon>
        <taxon>Magnoliopsida</taxon>
        <taxon>eudicotyledons</taxon>
        <taxon>Gunneridae</taxon>
        <taxon>Pentapetalae</taxon>
        <taxon>rosids</taxon>
        <taxon>fabids</taxon>
        <taxon>Fabales</taxon>
        <taxon>Fabaceae</taxon>
        <taxon>Papilionoideae</taxon>
        <taxon>50 kb inversion clade</taxon>
        <taxon>NPAAA clade</taxon>
        <taxon>Hologalegina</taxon>
        <taxon>IRL clade</taxon>
        <taxon>Trifolieae</taxon>
        <taxon>Trifolium</taxon>
    </lineage>
</organism>
<protein>
    <submittedName>
        <fullName evidence="1">Uncharacterized protein</fullName>
    </submittedName>
</protein>
<dbReference type="EMBL" id="DF973284">
    <property type="protein sequence ID" value="GAU24044.1"/>
    <property type="molecule type" value="Genomic_DNA"/>
</dbReference>
<name>A0A2Z6LWH8_TRISU</name>
<dbReference type="OrthoDB" id="1055148at2759"/>